<organism evidence="9 10">
    <name type="scientific">Candidatus Lokiarchaeum ossiferum</name>
    <dbReference type="NCBI Taxonomy" id="2951803"/>
    <lineage>
        <taxon>Archaea</taxon>
        <taxon>Promethearchaeati</taxon>
        <taxon>Promethearchaeota</taxon>
        <taxon>Promethearchaeia</taxon>
        <taxon>Promethearchaeales</taxon>
        <taxon>Promethearchaeaceae</taxon>
        <taxon>Candidatus Lokiarchaeum</taxon>
    </lineage>
</organism>
<evidence type="ECO:0000256" key="2">
    <source>
        <dbReference type="ARBA" id="ARBA00022475"/>
    </source>
</evidence>
<name>A0ABY6HPU8_9ARCH</name>
<protein>
    <recommendedName>
        <fullName evidence="8">ABC3 transporter permease C-terminal domain-containing protein</fullName>
    </recommendedName>
</protein>
<keyword evidence="2" id="KW-1003">Cell membrane</keyword>
<dbReference type="Pfam" id="PF02687">
    <property type="entry name" value="FtsX"/>
    <property type="match status" value="2"/>
</dbReference>
<dbReference type="PANTHER" id="PTHR30572:SF4">
    <property type="entry name" value="ABC TRANSPORTER PERMEASE YTRF"/>
    <property type="match status" value="1"/>
</dbReference>
<dbReference type="EMBL" id="CP104013">
    <property type="protein sequence ID" value="UYP44566.1"/>
    <property type="molecule type" value="Genomic_DNA"/>
</dbReference>
<proteinExistence type="inferred from homology"/>
<keyword evidence="4 7" id="KW-1133">Transmembrane helix</keyword>
<feature type="transmembrane region" description="Helical" evidence="7">
    <location>
        <begin position="423"/>
        <end position="444"/>
    </location>
</feature>
<dbReference type="Proteomes" id="UP001208689">
    <property type="component" value="Chromosome"/>
</dbReference>
<feature type="domain" description="ABC3 transporter permease C-terminal" evidence="8">
    <location>
        <begin position="994"/>
        <end position="1107"/>
    </location>
</feature>
<evidence type="ECO:0000259" key="8">
    <source>
        <dbReference type="Pfam" id="PF02687"/>
    </source>
</evidence>
<evidence type="ECO:0000256" key="5">
    <source>
        <dbReference type="ARBA" id="ARBA00023136"/>
    </source>
</evidence>
<dbReference type="InterPro" id="IPR050250">
    <property type="entry name" value="Macrolide_Exporter_MacB"/>
</dbReference>
<evidence type="ECO:0000256" key="4">
    <source>
        <dbReference type="ARBA" id="ARBA00022989"/>
    </source>
</evidence>
<feature type="transmembrane region" description="Helical" evidence="7">
    <location>
        <begin position="686"/>
        <end position="707"/>
    </location>
</feature>
<accession>A0ABY6HPU8</accession>
<evidence type="ECO:0000256" key="3">
    <source>
        <dbReference type="ARBA" id="ARBA00022692"/>
    </source>
</evidence>
<evidence type="ECO:0000256" key="6">
    <source>
        <dbReference type="ARBA" id="ARBA00038076"/>
    </source>
</evidence>
<feature type="transmembrane region" description="Helical" evidence="7">
    <location>
        <begin position="1086"/>
        <end position="1107"/>
    </location>
</feature>
<evidence type="ECO:0000256" key="7">
    <source>
        <dbReference type="SAM" id="Phobius"/>
    </source>
</evidence>
<comment type="similarity">
    <text evidence="6">Belongs to the ABC-4 integral membrane protein family.</text>
</comment>
<feature type="domain" description="ABC3 transporter permease C-terminal" evidence="8">
    <location>
        <begin position="378"/>
        <end position="495"/>
    </location>
</feature>
<keyword evidence="5 7" id="KW-0472">Membrane</keyword>
<feature type="transmembrane region" description="Helical" evidence="7">
    <location>
        <begin position="987"/>
        <end position="1010"/>
    </location>
</feature>
<dbReference type="PANTHER" id="PTHR30572">
    <property type="entry name" value="MEMBRANE COMPONENT OF TRANSPORTER-RELATED"/>
    <property type="match status" value="1"/>
</dbReference>
<feature type="transmembrane region" description="Helical" evidence="7">
    <location>
        <begin position="470"/>
        <end position="492"/>
    </location>
</feature>
<keyword evidence="3 7" id="KW-0812">Transmembrane</keyword>
<comment type="subcellular location">
    <subcellularLocation>
        <location evidence="1">Cell membrane</location>
        <topology evidence="1">Multi-pass membrane protein</topology>
    </subcellularLocation>
</comment>
<feature type="transmembrane region" description="Helical" evidence="7">
    <location>
        <begin position="369"/>
        <end position="390"/>
    </location>
</feature>
<evidence type="ECO:0000313" key="10">
    <source>
        <dbReference type="Proteomes" id="UP001208689"/>
    </source>
</evidence>
<reference evidence="9" key="1">
    <citation type="submission" date="2022-09" db="EMBL/GenBank/DDBJ databases">
        <title>Actin cytoskeleton and complex cell architecture in an #Asgard archaeon.</title>
        <authorList>
            <person name="Ponce Toledo R.I."/>
            <person name="Schleper C."/>
            <person name="Rodrigues Oliveira T."/>
            <person name="Wollweber F."/>
            <person name="Xu J."/>
            <person name="Rittmann S."/>
            <person name="Klingl A."/>
            <person name="Pilhofer M."/>
        </authorList>
    </citation>
    <scope>NUCLEOTIDE SEQUENCE</scope>
    <source>
        <strain evidence="9">B-35</strain>
    </source>
</reference>
<evidence type="ECO:0000313" key="9">
    <source>
        <dbReference type="EMBL" id="UYP44566.1"/>
    </source>
</evidence>
<feature type="transmembrane region" description="Helical" evidence="7">
    <location>
        <begin position="625"/>
        <end position="650"/>
    </location>
</feature>
<feature type="transmembrane region" description="Helical" evidence="7">
    <location>
        <begin position="1031"/>
        <end position="1056"/>
    </location>
</feature>
<sequence>MGKGRLKYYASQAKSTLKNAYLIIFCLSIAISMVAGVAYYSDSFSNRFIEENITEVNDYSFSYYDMQKHDNNSFLDADEIDDYKTIIQNIAENQKSLYIDEYFQLSIYSSENSYFYKNYTNVNTSKPIFGDYYFQKMNLLQPEENFYLTPNFNKFFKLIKGTFPKNEQEILVDVQFAKFMNFSFNNVYNLTICSPSSDSIFQRIDGDYQVVPSKWTKYCIENVKIVGIFGSLKYSYQFSNMNFRSEYEFDTKTNTYVSSPNLDDRDFVYNIQAPVFAYYNQSNFYGNSILTEFLSQKWNENSSDVFRVQSLNAIANHNKIDFNHISSTITQMQTSTEIIQSNLPDGLFFMNYLVYQMSYVGMDLNLIRIAFQLINFPILIFALIIGSFSLKIAQKSRIEEFLLLRSKGTPAGMIRNQILFEGFAIGTIASLAGSTIGIGVFYVIRNMLTQFLGLSGIELALSFVLTERPIITSLIVGIFTTQIASILSLIYIGKLHTNKLLEILGSDSMEAIYDEKSVFKKSKLKKIALEDTPFYSKNVQESSPHLFVESKGRVQNLKKSKRKKLFNRRRSLYKDSVSQREKKIWPISYLLLILSLIPVIFYFLYLGSLNSDSDIYQSLFYGLRYRISGIMFLFYFAPLLLVFAIIRFLALEKPSRFAKFTRKISRIIMKKDNKILALNMVRKKQYITTMFLIGIFMSLFIFSNIMLNSIVRYQRIEYNIEAGADAKITYSPEIDYRLDADRPGPRGLVKSGQDLVDIENTYKGLTNEDNETYIDDVLTIYRGFNTGRYNEMEYYLNLSKYTTCITEDGKDLISENKFSPFQEVVNYNRNPEDSDLGVAVNSKYLELNSVELGEIINIDIKYYDPNFIRTFTKTYLAKIISVVDLIPGISYYDRSYYSDYTCMLVDIDALELDISMMYGQNIIHMFDFNLVVEPNFEFCVEGTMNTTIKIGAFDNFDIYTYDNDWNSYNLDDVNIFEGALTNTIYSVLYLDFIAIGLIIAIGVAILLVFLRKADKFNQGVLLARGYGKKGVLKLLLTETLMVFTISLFTGIFSGAIEGIFVTKLLGAVELNFQDIKTPIFFKFMDILLVGLLIPVFSIIIYLLVYYFESKKNYTDYFHQF</sequence>
<feature type="transmembrane region" description="Helical" evidence="7">
    <location>
        <begin position="584"/>
        <end position="605"/>
    </location>
</feature>
<feature type="transmembrane region" description="Helical" evidence="7">
    <location>
        <begin position="20"/>
        <end position="40"/>
    </location>
</feature>
<evidence type="ECO:0000256" key="1">
    <source>
        <dbReference type="ARBA" id="ARBA00004651"/>
    </source>
</evidence>
<keyword evidence="10" id="KW-1185">Reference proteome</keyword>
<dbReference type="InterPro" id="IPR003838">
    <property type="entry name" value="ABC3_permease_C"/>
</dbReference>
<gene>
    <name evidence="9" type="ORF">NEF87_000851</name>
</gene>